<dbReference type="InterPro" id="IPR001932">
    <property type="entry name" value="PPM-type_phosphatase-like_dom"/>
</dbReference>
<dbReference type="InterPro" id="IPR000253">
    <property type="entry name" value="FHA_dom"/>
</dbReference>
<keyword evidence="1" id="KW-0378">Hydrolase</keyword>
<dbReference type="SMART" id="SM00331">
    <property type="entry name" value="PP2C_SIG"/>
    <property type="match status" value="1"/>
</dbReference>
<dbReference type="SUPFAM" id="SSF49879">
    <property type="entry name" value="SMAD/FHA domain"/>
    <property type="match status" value="1"/>
</dbReference>
<evidence type="ECO:0000313" key="4">
    <source>
        <dbReference type="EMBL" id="AXA36449.1"/>
    </source>
</evidence>
<accession>A0A2Z4Y695</accession>
<dbReference type="GO" id="GO:0016791">
    <property type="term" value="F:phosphatase activity"/>
    <property type="evidence" value="ECO:0007669"/>
    <property type="project" value="TreeGrafter"/>
</dbReference>
<dbReference type="SUPFAM" id="SSF81606">
    <property type="entry name" value="PP2C-like"/>
    <property type="match status" value="1"/>
</dbReference>
<dbReference type="PANTHER" id="PTHR43156:SF2">
    <property type="entry name" value="STAGE II SPORULATION PROTEIN E"/>
    <property type="match status" value="1"/>
</dbReference>
<dbReference type="Pfam" id="PF01590">
    <property type="entry name" value="GAF"/>
    <property type="match status" value="1"/>
</dbReference>
<dbReference type="SMART" id="SM00240">
    <property type="entry name" value="FHA"/>
    <property type="match status" value="1"/>
</dbReference>
<dbReference type="PROSITE" id="PS50006">
    <property type="entry name" value="FHA_DOMAIN"/>
    <property type="match status" value="1"/>
</dbReference>
<dbReference type="KEGG" id="schv:BRCON_1672"/>
<dbReference type="InterPro" id="IPR008984">
    <property type="entry name" value="SMAD_FHA_dom_sf"/>
</dbReference>
<dbReference type="Gene3D" id="3.60.40.10">
    <property type="entry name" value="PPM-type phosphatase domain"/>
    <property type="match status" value="1"/>
</dbReference>
<organism evidence="4 5">
    <name type="scientific">Sumerlaea chitinivorans</name>
    <dbReference type="NCBI Taxonomy" id="2250252"/>
    <lineage>
        <taxon>Bacteria</taxon>
        <taxon>Candidatus Sumerlaeota</taxon>
        <taxon>Candidatus Sumerlaeia</taxon>
        <taxon>Candidatus Sumerlaeales</taxon>
        <taxon>Candidatus Sumerlaeaceae</taxon>
        <taxon>Candidatus Sumerlaea</taxon>
    </lineage>
</organism>
<dbReference type="InterPro" id="IPR036457">
    <property type="entry name" value="PPM-type-like_dom_sf"/>
</dbReference>
<dbReference type="CDD" id="cd00060">
    <property type="entry name" value="FHA"/>
    <property type="match status" value="1"/>
</dbReference>
<dbReference type="Gene3D" id="2.60.200.20">
    <property type="match status" value="1"/>
</dbReference>
<dbReference type="InterPro" id="IPR052016">
    <property type="entry name" value="Bact_Sigma-Reg"/>
</dbReference>
<dbReference type="SMART" id="SM00065">
    <property type="entry name" value="GAF"/>
    <property type="match status" value="1"/>
</dbReference>
<dbReference type="PANTHER" id="PTHR43156">
    <property type="entry name" value="STAGE II SPORULATION PROTEIN E-RELATED"/>
    <property type="match status" value="1"/>
</dbReference>
<dbReference type="Gene3D" id="3.30.450.40">
    <property type="match status" value="1"/>
</dbReference>
<proteinExistence type="predicted"/>
<dbReference type="EMBL" id="CP030759">
    <property type="protein sequence ID" value="AXA36449.1"/>
    <property type="molecule type" value="Genomic_DNA"/>
</dbReference>
<dbReference type="PROSITE" id="PS51746">
    <property type="entry name" value="PPM_2"/>
    <property type="match status" value="1"/>
</dbReference>
<dbReference type="Pfam" id="PF00498">
    <property type="entry name" value="FHA"/>
    <property type="match status" value="1"/>
</dbReference>
<dbReference type="InterPro" id="IPR029016">
    <property type="entry name" value="GAF-like_dom_sf"/>
</dbReference>
<dbReference type="Pfam" id="PF07228">
    <property type="entry name" value="SpoIIE"/>
    <property type="match status" value="1"/>
</dbReference>
<name>A0A2Z4Y695_SUMC1</name>
<protein>
    <submittedName>
        <fullName evidence="4">Serine phosphatase RsbU, regulator of sigma subunit</fullName>
    </submittedName>
</protein>
<dbReference type="AlphaFoldDB" id="A0A2Z4Y695"/>
<feature type="domain" description="PPM-type phosphatase" evidence="3">
    <location>
        <begin position="383"/>
        <end position="599"/>
    </location>
</feature>
<gene>
    <name evidence="4" type="ORF">BRCON_1672</name>
</gene>
<reference evidence="4 5" key="1">
    <citation type="submission" date="2018-05" db="EMBL/GenBank/DDBJ databases">
        <title>A metagenomic window into the 2 km-deep terrestrial subsurface aquifer revealed taxonomically and functionally diverse microbial community comprising novel uncultured bacterial lineages.</title>
        <authorList>
            <person name="Kadnikov V.V."/>
            <person name="Mardanov A.V."/>
            <person name="Beletsky A.V."/>
            <person name="Banks D."/>
            <person name="Pimenov N.V."/>
            <person name="Frank Y.A."/>
            <person name="Karnachuk O.V."/>
            <person name="Ravin N.V."/>
        </authorList>
    </citation>
    <scope>NUCLEOTIDE SEQUENCE [LARGE SCALE GENOMIC DNA]</scope>
    <source>
        <strain evidence="4">BY</strain>
    </source>
</reference>
<feature type="domain" description="FHA" evidence="2">
    <location>
        <begin position="62"/>
        <end position="111"/>
    </location>
</feature>
<evidence type="ECO:0000259" key="2">
    <source>
        <dbReference type="PROSITE" id="PS50006"/>
    </source>
</evidence>
<evidence type="ECO:0000256" key="1">
    <source>
        <dbReference type="ARBA" id="ARBA00022801"/>
    </source>
</evidence>
<dbReference type="SUPFAM" id="SSF55781">
    <property type="entry name" value="GAF domain-like"/>
    <property type="match status" value="1"/>
</dbReference>
<dbReference type="InterPro" id="IPR003018">
    <property type="entry name" value="GAF"/>
</dbReference>
<evidence type="ECO:0000259" key="3">
    <source>
        <dbReference type="PROSITE" id="PS51746"/>
    </source>
</evidence>
<dbReference type="Proteomes" id="UP000262583">
    <property type="component" value="Chromosome"/>
</dbReference>
<evidence type="ECO:0000313" key="5">
    <source>
        <dbReference type="Proteomes" id="UP000262583"/>
    </source>
</evidence>
<sequence>MLLPSEVAGAVLLSACLPRLSNFLLYLINAARIELNSTMARLIVETGAEAGMIYPLNNEDAVTIGRSASCTVQIIDKRVSRHHAVLRHHRLGFVLEDLGSKNGTLVNDKPLVGRIQLKNGDRIKIGDTSLVFESDPDEPEARAADTTRSGAVKLVGETPAPSTQAEVPVAGSSDFGGTAPIRRELLRDPFERLKVLYQVADTIRAIFDLDELLHKLMDIIWNVIAPDRGIILLRDEVDQTLEPVVVRVREDATDEISISRGIVERCMAEQVAILVSDAPSDVRFAANESVIAGRIRSAMSVPLVAKNEVLGVIYVDSQVPSTTYYTNDDLELLTGIANQAALAIANARLYRQALERQKLEKELELARSIQVNLLPKSYPKIPGVTFAAMSVPAHKVGGDYYDFFELSDGRTAIVLADVSGKGMPAAILTATIRASVRMETHVRYDLPANVLMGAINSWACKDATNNMFVTMVYAVFDPKSRTLEYTNAGHMPPLLFKPSGEYRKLETGGCFLGIMEFVDYEAETLPVEKGDTLVLVTDGVTDTHNAANQVFGMERLIEVVRNNLHLSAEELRDEIYEATVLFRATTEQFDDITIVVVKF</sequence>